<accession>A0A1A9B413</accession>
<proteinExistence type="predicted"/>
<dbReference type="AlphaFoldDB" id="A0A1A9B413"/>
<gene>
    <name evidence="1" type="ORF">GA0070622_0734</name>
</gene>
<dbReference type="Proteomes" id="UP000199558">
    <property type="component" value="Unassembled WGS sequence"/>
</dbReference>
<dbReference type="EMBL" id="FLRH01000003">
    <property type="protein sequence ID" value="SBT63769.1"/>
    <property type="molecule type" value="Genomic_DNA"/>
</dbReference>
<protein>
    <submittedName>
        <fullName evidence="1">Uncharacterized protein</fullName>
    </submittedName>
</protein>
<reference evidence="2" key="1">
    <citation type="submission" date="2016-06" db="EMBL/GenBank/DDBJ databases">
        <authorList>
            <person name="Varghese N."/>
            <person name="Submissions Spin"/>
        </authorList>
    </citation>
    <scope>NUCLEOTIDE SEQUENCE [LARGE SCALE GENOMIC DNA]</scope>
    <source>
        <strain evidence="2">DSM 45794</strain>
    </source>
</reference>
<dbReference type="STRING" id="946078.GA0070622_0734"/>
<sequence length="97" mass="11062">MTTIPAPAGYRWRQPRLIRGWEPVQLIGRMKILAAREGIELPKTYQLIRDIYLWEHHRADLPAPVASLLGRIFDGPNPFATGPITHLPMKAARTRGR</sequence>
<keyword evidence="2" id="KW-1185">Reference proteome</keyword>
<evidence type="ECO:0000313" key="2">
    <source>
        <dbReference type="Proteomes" id="UP000199558"/>
    </source>
</evidence>
<evidence type="ECO:0000313" key="1">
    <source>
        <dbReference type="EMBL" id="SBT63769.1"/>
    </source>
</evidence>
<name>A0A1A9B413_9ACTN</name>
<organism evidence="1 2">
    <name type="scientific">Micromonospora sediminicola</name>
    <dbReference type="NCBI Taxonomy" id="946078"/>
    <lineage>
        <taxon>Bacteria</taxon>
        <taxon>Bacillati</taxon>
        <taxon>Actinomycetota</taxon>
        <taxon>Actinomycetes</taxon>
        <taxon>Micromonosporales</taxon>
        <taxon>Micromonosporaceae</taxon>
        <taxon>Micromonospora</taxon>
    </lineage>
</organism>
<dbReference type="OrthoDB" id="3404735at2"/>
<dbReference type="RefSeq" id="WP_091568528.1">
    <property type="nucleotide sequence ID" value="NZ_FLRH01000003.1"/>
</dbReference>